<dbReference type="PANTHER" id="PTHR13318">
    <property type="entry name" value="PARTNER OF PAIRED, ISOFORM B-RELATED"/>
    <property type="match status" value="1"/>
</dbReference>
<dbReference type="InterPro" id="IPR001810">
    <property type="entry name" value="F-box_dom"/>
</dbReference>
<reference evidence="2 3" key="1">
    <citation type="submission" date="2022-05" db="EMBL/GenBank/DDBJ databases">
        <authorList>
            <consortium name="Genoscope - CEA"/>
            <person name="William W."/>
        </authorList>
    </citation>
    <scope>NUCLEOTIDE SEQUENCE [LARGE SCALE GENOMIC DNA]</scope>
</reference>
<evidence type="ECO:0000313" key="2">
    <source>
        <dbReference type="EMBL" id="CAH3158622.1"/>
    </source>
</evidence>
<dbReference type="EMBL" id="CALNXI010001173">
    <property type="protein sequence ID" value="CAH3158622.1"/>
    <property type="molecule type" value="Genomic_DNA"/>
</dbReference>
<sequence>MDGRLGSHSKLCFLCYYRLKPQETCFICRSGSRIIFEDDHRDVSSEIHWLLPDNIWLHIFSYLSLRERFQASYTCRRWNNLCKDSLFWREVDFSFCSSQRVTDDTVRAVTSYAIGIQSIDFSGDQCESITDKTIGHVARYCQRLQKLNISGRERVTNRGLNLIARNCTLLEELNVENCEEISDKGIKSIAKNCRRLKVLSLASCSKISDKGVRFIAKKCKNLQSLNIAGCGGVSDASLMTIGKHCHSLRNINLKDITGISFYGIESLVSSNPGMTHVRLGIVGDAQNTMIALQIIVKHCQKLQFLSFQHFHKTGVVAGGVQKMNKKRLGAFINSLNACVFSNENR</sequence>
<dbReference type="InterPro" id="IPR032675">
    <property type="entry name" value="LRR_dom_sf"/>
</dbReference>
<proteinExistence type="predicted"/>
<organism evidence="2 3">
    <name type="scientific">Porites evermanni</name>
    <dbReference type="NCBI Taxonomy" id="104178"/>
    <lineage>
        <taxon>Eukaryota</taxon>
        <taxon>Metazoa</taxon>
        <taxon>Cnidaria</taxon>
        <taxon>Anthozoa</taxon>
        <taxon>Hexacorallia</taxon>
        <taxon>Scleractinia</taxon>
        <taxon>Fungiina</taxon>
        <taxon>Poritidae</taxon>
        <taxon>Porites</taxon>
    </lineage>
</organism>
<dbReference type="SMART" id="SM00256">
    <property type="entry name" value="FBOX"/>
    <property type="match status" value="1"/>
</dbReference>
<name>A0ABN8QB16_9CNID</name>
<evidence type="ECO:0000313" key="3">
    <source>
        <dbReference type="Proteomes" id="UP001159427"/>
    </source>
</evidence>
<accession>A0ABN8QB16</accession>
<dbReference type="PROSITE" id="PS50181">
    <property type="entry name" value="FBOX"/>
    <property type="match status" value="1"/>
</dbReference>
<dbReference type="InterPro" id="IPR057207">
    <property type="entry name" value="FBXL15_LRR"/>
</dbReference>
<evidence type="ECO:0000259" key="1">
    <source>
        <dbReference type="PROSITE" id="PS50181"/>
    </source>
</evidence>
<dbReference type="Proteomes" id="UP001159427">
    <property type="component" value="Unassembled WGS sequence"/>
</dbReference>
<protein>
    <recommendedName>
        <fullName evidence="1">F-box domain-containing protein</fullName>
    </recommendedName>
</protein>
<dbReference type="SMART" id="SM00367">
    <property type="entry name" value="LRR_CC"/>
    <property type="match status" value="7"/>
</dbReference>
<dbReference type="SUPFAM" id="SSF52047">
    <property type="entry name" value="RNI-like"/>
    <property type="match status" value="1"/>
</dbReference>
<dbReference type="Pfam" id="PF25372">
    <property type="entry name" value="DUF7885"/>
    <property type="match status" value="1"/>
</dbReference>
<dbReference type="InterPro" id="IPR006553">
    <property type="entry name" value="Leu-rich_rpt_Cys-con_subtyp"/>
</dbReference>
<comment type="caution">
    <text evidence="2">The sequence shown here is derived from an EMBL/GenBank/DDBJ whole genome shotgun (WGS) entry which is preliminary data.</text>
</comment>
<dbReference type="Gene3D" id="3.80.10.10">
    <property type="entry name" value="Ribonuclease Inhibitor"/>
    <property type="match status" value="1"/>
</dbReference>
<gene>
    <name evidence="2" type="ORF">PEVE_00002927</name>
</gene>
<dbReference type="Pfam" id="PF12937">
    <property type="entry name" value="F-box-like"/>
    <property type="match status" value="1"/>
</dbReference>
<feature type="domain" description="F-box" evidence="1">
    <location>
        <begin position="51"/>
        <end position="91"/>
    </location>
</feature>
<keyword evidence="3" id="KW-1185">Reference proteome</keyword>